<feature type="signal peptide" evidence="1">
    <location>
        <begin position="1"/>
        <end position="25"/>
    </location>
</feature>
<sequence precursor="true">MGKHSMTAVALALSLGAIVSGMAQAQPAEPTNTIIYGVPKPAPLVAQWSSGNVLGGGLISGLMALSDGKALAEKHNVVDPAAAMAPILAARLAARAGYALSDSQIAPTPKTKDSVALLASKGRYAVGVGTVQRRVIWYPTNWTHYSIIYWARFYVLDTRASRIVVQDLCKWTSPREGAPSRDELMADDAKRLKAAFADGQAACLARFEGVVDTVALDPPPSGPAFASAPMALATQPLPTDEILAPPPRVDMAAIAATGATAMSPSSPSAEAREEVDARAAEPPFPPVGIIEASPLRPAVVPPYAPPTAPPIIDSGPPSARVEYRVAGRDENGYLVWPGKRP</sequence>
<dbReference type="PATRIC" id="fig|1292034.3.peg.3955"/>
<evidence type="ECO:0000256" key="1">
    <source>
        <dbReference type="SAM" id="SignalP"/>
    </source>
</evidence>
<accession>R0EA98</accession>
<dbReference type="EMBL" id="APMP01000041">
    <property type="protein sequence ID" value="ENZ79039.1"/>
    <property type="molecule type" value="Genomic_DNA"/>
</dbReference>
<evidence type="ECO:0000313" key="2">
    <source>
        <dbReference type="EMBL" id="ENZ79039.1"/>
    </source>
</evidence>
<comment type="caution">
    <text evidence="2">The sequence shown here is derived from an EMBL/GenBank/DDBJ whole genome shotgun (WGS) entry which is preliminary data.</text>
</comment>
<organism evidence="2 3">
    <name type="scientific">Caulobacter vibrioides OR37</name>
    <dbReference type="NCBI Taxonomy" id="1292034"/>
    <lineage>
        <taxon>Bacteria</taxon>
        <taxon>Pseudomonadati</taxon>
        <taxon>Pseudomonadota</taxon>
        <taxon>Alphaproteobacteria</taxon>
        <taxon>Caulobacterales</taxon>
        <taxon>Caulobacteraceae</taxon>
        <taxon>Caulobacter</taxon>
    </lineage>
</organism>
<keyword evidence="3" id="KW-1185">Reference proteome</keyword>
<proteinExistence type="predicted"/>
<keyword evidence="1" id="KW-0732">Signal</keyword>
<dbReference type="Proteomes" id="UP000013063">
    <property type="component" value="Unassembled WGS sequence"/>
</dbReference>
<gene>
    <name evidence="2" type="ORF">OR37_03986</name>
</gene>
<protein>
    <submittedName>
        <fullName evidence="2">Uncharacterized protein</fullName>
    </submittedName>
</protein>
<reference evidence="2 3" key="1">
    <citation type="journal article" date="2013" name="Genome Announc.">
        <title>Draft Genome Sequence for Caulobacter sp. Strain OR37, a Bacterium Tolerant to Heavy Metals.</title>
        <authorList>
            <person name="Utturkar S.M."/>
            <person name="Bollmann A."/>
            <person name="Brzoska R.M."/>
            <person name="Klingeman D.M."/>
            <person name="Epstein S.E."/>
            <person name="Palumbo A.V."/>
            <person name="Brown S.D."/>
        </authorList>
    </citation>
    <scope>NUCLEOTIDE SEQUENCE [LARGE SCALE GENOMIC DNA]</scope>
    <source>
        <strain evidence="2 3">OR37</strain>
    </source>
</reference>
<dbReference type="AlphaFoldDB" id="R0EA98"/>
<evidence type="ECO:0000313" key="3">
    <source>
        <dbReference type="Proteomes" id="UP000013063"/>
    </source>
</evidence>
<name>R0EA98_CAUVI</name>
<dbReference type="OrthoDB" id="9130200at2"/>
<feature type="chain" id="PRO_5004339740" evidence="1">
    <location>
        <begin position="26"/>
        <end position="341"/>
    </location>
</feature>
<dbReference type="RefSeq" id="WP_004624431.1">
    <property type="nucleotide sequence ID" value="NZ_APMP01000041.1"/>
</dbReference>